<proteinExistence type="predicted"/>
<sequence length="158" mass="17108">MLIYDEQLPVLDDTFEGDEVALLAVRGGRVDRNFRRNYAWAKHAADRGQLKKIVVKVAVNKDSWVHTVGAVTSALSGQRLHPLAAFNVDADVRDIGGDRLTQVLEALKELAPKPAAFMATGADVKALVRAQNAQAKNAPKPGPKSEANKNVEDVKDGE</sequence>
<feature type="compositionally biased region" description="Basic and acidic residues" evidence="1">
    <location>
        <begin position="146"/>
        <end position="158"/>
    </location>
</feature>
<reference evidence="2 3" key="1">
    <citation type="submission" date="2015-08" db="EMBL/GenBank/DDBJ databases">
        <authorList>
            <person name="Clarke R.M."/>
            <person name="Taylor B.J."/>
            <person name="Thorniley A.J."/>
            <person name="Dasenko M.A."/>
            <person name="Denver D.R."/>
            <person name="Garcia-Ruiz H."/>
            <person name="Hoyer J.S."/>
            <person name="Jogdeo S."/>
            <person name="Sullivan C.M."/>
            <person name="Peterson M.R."/>
            <person name="Rowley E.R."/>
            <person name="Schnitzler C.E."/>
            <person name="Vining K.J."/>
            <person name="Almabruk K.H."/>
            <person name="Banawas S."/>
            <person name="Beatty C."/>
            <person name="Bullock C.J."/>
            <person name="Cappellazzi J.E."/>
            <person name="Chagani S.E."/>
            <person name="Chatterjee P."/>
            <person name="Cram E.D."/>
            <person name="Elorriaga M.E."/>
            <person name="Esser M."/>
            <person name="Fellows E.J."/>
            <person name="Garcia G.R."/>
            <person name="Gullaba J.M."/>
            <person name="Kinsley M.A."/>
            <person name="Luo F."/>
            <person name="McGinnis M."/>
            <person name="Paquette C.E."/>
            <person name="Reddekopp R.L."/>
            <person name="Rosen K.L."/>
            <person name="Sahlfeld L.M."/>
            <person name="Vondras A.M."/>
            <person name="Wang J.X."/>
            <person name="Weiss E.S."/>
            <person name="Wernick R."/>
            <person name="Abuelizz H.A."/>
            <person name="Amaro Y."/>
            <person name="Archer C.L."/>
            <person name="Basu A."/>
            <person name="Bellinger M.R."/>
            <person name="Johnson S.F."/>
            <person name="Kitchen S.A."/>
            <person name="Li M."/>
            <person name="Morey-Castro K.E."/>
            <person name="Lavalleur H.J."/>
            <person name="Rangel L.J."/>
            <person name="Ree J.F."/>
            <person name="Shay S.D."/>
            <person name="Sheng Y."/>
            <person name="Smyth J.C."/>
            <person name="Stamm E.A."/>
            <person name="Taylor C.R."/>
            <person name="Vining O.B."/>
            <person name="Wanzeck K.M."/>
            <person name="Watson G."/>
            <person name="Bruck A.J."/>
            <person name="Anders K.R."/>
            <person name="Bradley K.W."/>
            <person name="Asai D.J."/>
            <person name="Bowman C.A."/>
            <person name="Russell D.A."/>
            <person name="Pope W.H."/>
            <person name="Jacobs-Sera D."/>
            <person name="Hendrix R.W."/>
            <person name="Hatfull G.F."/>
        </authorList>
    </citation>
    <scope>NUCLEOTIDE SEQUENCE [LARGE SCALE GENOMIC DNA]</scope>
</reference>
<keyword evidence="3" id="KW-1185">Reference proteome</keyword>
<evidence type="ECO:0000256" key="1">
    <source>
        <dbReference type="SAM" id="MobiDB-lite"/>
    </source>
</evidence>
<evidence type="ECO:0000313" key="3">
    <source>
        <dbReference type="Proteomes" id="UP000201697"/>
    </source>
</evidence>
<dbReference type="Proteomes" id="UP000201697">
    <property type="component" value="Segment"/>
</dbReference>
<dbReference type="EMBL" id="KT591489">
    <property type="protein sequence ID" value="ALF00335.1"/>
    <property type="molecule type" value="Genomic_DNA"/>
</dbReference>
<protein>
    <submittedName>
        <fullName evidence="2">Uncharacterized protein</fullName>
    </submittedName>
</protein>
<name>A0A0M3UKF5_9CAUD</name>
<accession>A0A0M3UKF5</accession>
<dbReference type="GeneID" id="26632136"/>
<dbReference type="RefSeq" id="YP_009205496.1">
    <property type="nucleotide sequence ID" value="NC_028878.1"/>
</dbReference>
<dbReference type="KEGG" id="vg:26632136"/>
<evidence type="ECO:0000313" key="2">
    <source>
        <dbReference type="EMBL" id="ALF00335.1"/>
    </source>
</evidence>
<dbReference type="OrthoDB" id="12170at10239"/>
<feature type="region of interest" description="Disordered" evidence="1">
    <location>
        <begin position="132"/>
        <end position="158"/>
    </location>
</feature>
<organism evidence="2 3">
    <name type="scientific">Mycobacterium phage Archie</name>
    <dbReference type="NCBI Taxonomy" id="1718599"/>
    <lineage>
        <taxon>Viruses</taxon>
        <taxon>Duplodnaviria</taxon>
        <taxon>Heunggongvirae</taxon>
        <taxon>Uroviricota</taxon>
        <taxon>Caudoviricetes</taxon>
        <taxon>Vilmaviridae</taxon>
        <taxon>Lclasvirinae</taxon>
        <taxon>Faithunavirus</taxon>
        <taxon>Faithunavirus archie</taxon>
    </lineage>
</organism>
<gene>
    <name evidence="2" type="ORF">SEA_ARCHIE_29</name>
</gene>